<sequence length="282" mass="31940">MNKTKIDWAEFTWNPITGCLNHVEGMCKGGNFPCYAHKLANGRLKTRYLANTNIANPIRIGQRDDLEETALALLNDPFYPRFWEDKLGDRGLFQPEPRRIFVCDMSDLFGIGVPTDWTDRVMDQIKIHRQHQFYLLTKQPQKLPKVPGYFPPNAWVGVTATDNDAAFAAFRAFQDLEATTRKFISFEPLQGRMGPVVLSLLKGWAHGTGASWVIIGAQTKPDVNPQAKWVGEIVQAADDAGIPVFLKKNLWDCLYSQAWDVEAFWATQTATLRQELPALKSR</sequence>
<organism evidence="1">
    <name type="scientific">marine sediment metagenome</name>
    <dbReference type="NCBI Taxonomy" id="412755"/>
    <lineage>
        <taxon>unclassified sequences</taxon>
        <taxon>metagenomes</taxon>
        <taxon>ecological metagenomes</taxon>
    </lineage>
</organism>
<protein>
    <recommendedName>
        <fullName evidence="2">DUF5131 family protein</fullName>
    </recommendedName>
</protein>
<name>A0A0F9PCR8_9ZZZZ</name>
<comment type="caution">
    <text evidence="1">The sequence shown here is derived from an EMBL/GenBank/DDBJ whole genome shotgun (WGS) entry which is preliminary data.</text>
</comment>
<proteinExistence type="predicted"/>
<dbReference type="EMBL" id="LAZR01005578">
    <property type="protein sequence ID" value="KKM98785.1"/>
    <property type="molecule type" value="Genomic_DNA"/>
</dbReference>
<reference evidence="1" key="1">
    <citation type="journal article" date="2015" name="Nature">
        <title>Complex archaea that bridge the gap between prokaryotes and eukaryotes.</title>
        <authorList>
            <person name="Spang A."/>
            <person name="Saw J.H."/>
            <person name="Jorgensen S.L."/>
            <person name="Zaremba-Niedzwiedzka K."/>
            <person name="Martijn J."/>
            <person name="Lind A.E."/>
            <person name="van Eijk R."/>
            <person name="Schleper C."/>
            <person name="Guy L."/>
            <person name="Ettema T.J."/>
        </authorList>
    </citation>
    <scope>NUCLEOTIDE SEQUENCE</scope>
</reference>
<evidence type="ECO:0008006" key="2">
    <source>
        <dbReference type="Google" id="ProtNLM"/>
    </source>
</evidence>
<evidence type="ECO:0000313" key="1">
    <source>
        <dbReference type="EMBL" id="KKM98785.1"/>
    </source>
</evidence>
<dbReference type="AlphaFoldDB" id="A0A0F9PCR8"/>
<dbReference type="InterPro" id="IPR011101">
    <property type="entry name" value="DUF5131"/>
</dbReference>
<dbReference type="Pfam" id="PF07505">
    <property type="entry name" value="DUF5131"/>
    <property type="match status" value="1"/>
</dbReference>
<gene>
    <name evidence="1" type="ORF">LCGC14_1154370</name>
</gene>
<accession>A0A0F9PCR8</accession>